<dbReference type="PANTHER" id="PTHR34108:SF1">
    <property type="entry name" value="SEPTUM SITE-DETERMINING PROTEIN MINC"/>
    <property type="match status" value="1"/>
</dbReference>
<evidence type="ECO:0000256" key="4">
    <source>
        <dbReference type="ARBA" id="ARBA00023306"/>
    </source>
</evidence>
<dbReference type="PANTHER" id="PTHR34108">
    <property type="entry name" value="SEPTUM SITE-DETERMINING PROTEIN MINC"/>
    <property type="match status" value="1"/>
</dbReference>
<organism evidence="8 9">
    <name type="scientific">Methylocystis bryophila</name>
    <dbReference type="NCBI Taxonomy" id="655015"/>
    <lineage>
        <taxon>Bacteria</taxon>
        <taxon>Pseudomonadati</taxon>
        <taxon>Pseudomonadota</taxon>
        <taxon>Alphaproteobacteria</taxon>
        <taxon>Hyphomicrobiales</taxon>
        <taxon>Methylocystaceae</taxon>
        <taxon>Methylocystis</taxon>
    </lineage>
</organism>
<gene>
    <name evidence="6" type="primary">minC</name>
    <name evidence="8" type="ORF">B1812_02450</name>
</gene>
<evidence type="ECO:0000256" key="2">
    <source>
        <dbReference type="ARBA" id="ARBA00022618"/>
    </source>
</evidence>
<evidence type="ECO:0000313" key="8">
    <source>
        <dbReference type="EMBL" id="ARN80124.1"/>
    </source>
</evidence>
<dbReference type="GO" id="GO:0000917">
    <property type="term" value="P:division septum assembly"/>
    <property type="evidence" value="ECO:0007669"/>
    <property type="project" value="UniProtKB-KW"/>
</dbReference>
<dbReference type="HAMAP" id="MF_00267">
    <property type="entry name" value="MinC"/>
    <property type="match status" value="1"/>
</dbReference>
<comment type="subunit">
    <text evidence="6">Interacts with MinD and FtsZ.</text>
</comment>
<dbReference type="Gene3D" id="2.160.20.70">
    <property type="match status" value="1"/>
</dbReference>
<dbReference type="SUPFAM" id="SSF63848">
    <property type="entry name" value="Cell-division inhibitor MinC, C-terminal domain"/>
    <property type="match status" value="1"/>
</dbReference>
<dbReference type="InterPro" id="IPR005526">
    <property type="entry name" value="Septum_form_inhib_MinC_C"/>
</dbReference>
<evidence type="ECO:0000256" key="6">
    <source>
        <dbReference type="HAMAP-Rule" id="MF_00267"/>
    </source>
</evidence>
<sequence>MTESTPRSIRFRGRSFDALTLEPDAPIEDWIERLDVYIAQFPFFFARKSIVIDVSNLQIDRRGAVQFVNSLTGRGIRIMGLAGADPAWTSEDLPPLLRWSRSGAKENQIQVDGATEAGGAANGLNAQEQAAFKEIAAALAMDGLAAPAAPSVSRSRPETVAPLVITSPVRSGQTIQYFDGDVTIVGSVASGADIIAGGSIHVYGALRGRAFAGAGGEATARIFCRRLEAELLAVTGVFMTADEIKASVRGQAVQAWLEQDSVKIARLD</sequence>
<dbReference type="Proteomes" id="UP000193978">
    <property type="component" value="Chromosome"/>
</dbReference>
<evidence type="ECO:0000259" key="7">
    <source>
        <dbReference type="Pfam" id="PF03775"/>
    </source>
</evidence>
<dbReference type="OrthoDB" id="9794530at2"/>
<reference evidence="8 9" key="1">
    <citation type="submission" date="2017-02" db="EMBL/GenBank/DDBJ databases">
        <authorList>
            <person name="Peterson S.W."/>
        </authorList>
    </citation>
    <scope>NUCLEOTIDE SEQUENCE [LARGE SCALE GENOMIC DNA]</scope>
    <source>
        <strain evidence="8 9">S285</strain>
    </source>
</reference>
<dbReference type="InterPro" id="IPR013033">
    <property type="entry name" value="MinC"/>
</dbReference>
<keyword evidence="4 6" id="KW-0131">Cell cycle</keyword>
<keyword evidence="2 6" id="KW-0132">Cell division</keyword>
<dbReference type="GO" id="GO:0000902">
    <property type="term" value="P:cell morphogenesis"/>
    <property type="evidence" value="ECO:0007669"/>
    <property type="project" value="InterPro"/>
</dbReference>
<dbReference type="InterPro" id="IPR016098">
    <property type="entry name" value="CAP/MinC_C"/>
</dbReference>
<evidence type="ECO:0000256" key="3">
    <source>
        <dbReference type="ARBA" id="ARBA00023210"/>
    </source>
</evidence>
<dbReference type="GO" id="GO:1901891">
    <property type="term" value="P:regulation of cell septum assembly"/>
    <property type="evidence" value="ECO:0007669"/>
    <property type="project" value="InterPro"/>
</dbReference>
<dbReference type="EMBL" id="CP019948">
    <property type="protein sequence ID" value="ARN80124.1"/>
    <property type="molecule type" value="Genomic_DNA"/>
</dbReference>
<evidence type="ECO:0000313" key="9">
    <source>
        <dbReference type="Proteomes" id="UP000193978"/>
    </source>
</evidence>
<protein>
    <recommendedName>
        <fullName evidence="6">Probable septum site-determining protein MinC</fullName>
    </recommendedName>
</protein>
<dbReference type="InterPro" id="IPR036145">
    <property type="entry name" value="MinC_C_sf"/>
</dbReference>
<comment type="function">
    <text evidence="5 6">Cell division inhibitor that blocks the formation of polar Z ring septums. Rapidly oscillates between the poles of the cell to destabilize FtsZ filaments that have formed before they mature into polar Z rings. Prevents FtsZ polymerization.</text>
</comment>
<evidence type="ECO:0000256" key="5">
    <source>
        <dbReference type="ARBA" id="ARBA00025606"/>
    </source>
</evidence>
<accession>A0A1W6MRA0</accession>
<dbReference type="KEGG" id="mbry:B1812_02450"/>
<dbReference type="AlphaFoldDB" id="A0A1W6MRA0"/>
<evidence type="ECO:0000256" key="1">
    <source>
        <dbReference type="ARBA" id="ARBA00006291"/>
    </source>
</evidence>
<feature type="domain" description="Septum formation inhibitor MinC C-terminal" evidence="7">
    <location>
        <begin position="164"/>
        <end position="264"/>
    </location>
</feature>
<name>A0A1W6MRA0_9HYPH</name>
<dbReference type="RefSeq" id="WP_085770182.1">
    <property type="nucleotide sequence ID" value="NZ_AP027149.1"/>
</dbReference>
<keyword evidence="3 6" id="KW-0717">Septation</keyword>
<dbReference type="STRING" id="655015.B1812_02450"/>
<dbReference type="NCBIfam" id="TIGR01222">
    <property type="entry name" value="minC"/>
    <property type="match status" value="1"/>
</dbReference>
<dbReference type="Gene3D" id="3.30.70.260">
    <property type="match status" value="1"/>
</dbReference>
<proteinExistence type="inferred from homology"/>
<keyword evidence="9" id="KW-1185">Reference proteome</keyword>
<dbReference type="Pfam" id="PF03775">
    <property type="entry name" value="MinC_C"/>
    <property type="match status" value="1"/>
</dbReference>
<comment type="similarity">
    <text evidence="1 6">Belongs to the MinC family.</text>
</comment>